<keyword evidence="1" id="KW-0732">Signal</keyword>
<name>A0A484B910_DRONA</name>
<accession>A0A484B910</accession>
<feature type="signal peptide" evidence="1">
    <location>
        <begin position="1"/>
        <end position="20"/>
    </location>
</feature>
<keyword evidence="3" id="KW-1185">Reference proteome</keyword>
<comment type="caution">
    <text evidence="2">The sequence shown here is derived from an EMBL/GenBank/DDBJ whole genome shotgun (WGS) entry which is preliminary data.</text>
</comment>
<proteinExistence type="predicted"/>
<dbReference type="EMBL" id="LSRL02000084">
    <property type="protein sequence ID" value="TDG45139.1"/>
    <property type="molecule type" value="Genomic_DNA"/>
</dbReference>
<dbReference type="AlphaFoldDB" id="A0A484B910"/>
<gene>
    <name evidence="2" type="ORF">AWZ03_008389</name>
</gene>
<protein>
    <submittedName>
        <fullName evidence="2">Uncharacterized protein</fullName>
    </submittedName>
</protein>
<feature type="chain" id="PRO_5019753034" evidence="1">
    <location>
        <begin position="21"/>
        <end position="57"/>
    </location>
</feature>
<reference evidence="2 3" key="1">
    <citation type="journal article" date="2019" name="J. Hered.">
        <title>An Improved Genome Assembly for Drosophila navojoa, the Basal Species in the mojavensis Cluster.</title>
        <authorList>
            <person name="Vanderlinde T."/>
            <person name="Dupim E.G."/>
            <person name="Nazario-Yepiz N.O."/>
            <person name="Carvalho A.B."/>
        </authorList>
    </citation>
    <scope>NUCLEOTIDE SEQUENCE [LARGE SCALE GENOMIC DNA]</scope>
    <source>
        <strain evidence="2">Navoj_Jal97</strain>
        <tissue evidence="2">Whole organism</tissue>
    </source>
</reference>
<feature type="non-terminal residue" evidence="2">
    <location>
        <position position="1"/>
    </location>
</feature>
<organism evidence="2 3">
    <name type="scientific">Drosophila navojoa</name>
    <name type="common">Fruit fly</name>
    <dbReference type="NCBI Taxonomy" id="7232"/>
    <lineage>
        <taxon>Eukaryota</taxon>
        <taxon>Metazoa</taxon>
        <taxon>Ecdysozoa</taxon>
        <taxon>Arthropoda</taxon>
        <taxon>Hexapoda</taxon>
        <taxon>Insecta</taxon>
        <taxon>Pterygota</taxon>
        <taxon>Neoptera</taxon>
        <taxon>Endopterygota</taxon>
        <taxon>Diptera</taxon>
        <taxon>Brachycera</taxon>
        <taxon>Muscomorpha</taxon>
        <taxon>Ephydroidea</taxon>
        <taxon>Drosophilidae</taxon>
        <taxon>Drosophila</taxon>
    </lineage>
</organism>
<dbReference type="Proteomes" id="UP000295192">
    <property type="component" value="Unassembled WGS sequence"/>
</dbReference>
<evidence type="ECO:0000256" key="1">
    <source>
        <dbReference type="SAM" id="SignalP"/>
    </source>
</evidence>
<sequence length="57" mass="6467">KALFWLLPLLLLLAHDLTIASNAFLDLVLSSPAAAEQQQQQQQQQQQWQQTETTFCA</sequence>
<evidence type="ECO:0000313" key="3">
    <source>
        <dbReference type="Proteomes" id="UP000295192"/>
    </source>
</evidence>
<evidence type="ECO:0000313" key="2">
    <source>
        <dbReference type="EMBL" id="TDG45139.1"/>
    </source>
</evidence>